<dbReference type="PANTHER" id="PTHR43135:SF3">
    <property type="entry name" value="ALPHA-D-RIBOSE 1-METHYLPHOSPHONATE 5-TRIPHOSPHATE DIPHOSPHATASE"/>
    <property type="match status" value="1"/>
</dbReference>
<evidence type="ECO:0000259" key="1">
    <source>
        <dbReference type="Pfam" id="PF01979"/>
    </source>
</evidence>
<dbReference type="Gene3D" id="2.30.40.10">
    <property type="entry name" value="Urease, subunit C, domain 1"/>
    <property type="match status" value="1"/>
</dbReference>
<dbReference type="PANTHER" id="PTHR43135">
    <property type="entry name" value="ALPHA-D-RIBOSE 1-METHYLPHOSPHONATE 5-TRIPHOSPHATE DIPHOSPHATASE"/>
    <property type="match status" value="1"/>
</dbReference>
<dbReference type="EMBL" id="JAJBMB010000005">
    <property type="protein sequence ID" value="MCB5445946.1"/>
    <property type="molecule type" value="Genomic_DNA"/>
</dbReference>
<gene>
    <name evidence="3" type="ORF">IBLFYP30_02580</name>
    <name evidence="2" type="ORF">LIP50_06970</name>
</gene>
<keyword evidence="3" id="KW-0378">Hydrolase</keyword>
<dbReference type="CDD" id="cd01309">
    <property type="entry name" value="Met_dep_hydrolase_C"/>
    <property type="match status" value="1"/>
</dbReference>
<dbReference type="Gene3D" id="3.20.20.140">
    <property type="entry name" value="Metal-dependent hydrolases"/>
    <property type="match status" value="1"/>
</dbReference>
<dbReference type="InterPro" id="IPR032466">
    <property type="entry name" value="Metal_Hydrolase"/>
</dbReference>
<dbReference type="InterPro" id="IPR006680">
    <property type="entry name" value="Amidohydro-rel"/>
</dbReference>
<feature type="domain" description="Amidohydrolase-related" evidence="1">
    <location>
        <begin position="296"/>
        <end position="387"/>
    </location>
</feature>
<dbReference type="EMBL" id="CACRUE010000036">
    <property type="protein sequence ID" value="VYU41149.1"/>
    <property type="molecule type" value="Genomic_DNA"/>
</dbReference>
<name>A0A6N3EPM1_9FIRM</name>
<dbReference type="EC" id="3.5.2.-" evidence="3"/>
<reference evidence="2 4" key="2">
    <citation type="submission" date="2021-10" db="EMBL/GenBank/DDBJ databases">
        <title>Collection of gut derived symbiotic bacterial strains cultured from healthy donors.</title>
        <authorList>
            <person name="Lin H."/>
            <person name="Littmann E."/>
            <person name="Claire K."/>
            <person name="Pamer E."/>
        </authorList>
    </citation>
    <scope>NUCLEOTIDE SEQUENCE [LARGE SCALE GENOMIC DNA]</scope>
    <source>
        <strain evidence="2 4">MSK.17.68</strain>
    </source>
</reference>
<dbReference type="InterPro" id="IPR051781">
    <property type="entry name" value="Metallo-dep_Hydrolase"/>
</dbReference>
<proteinExistence type="predicted"/>
<accession>A0A6N3EPM1</accession>
<evidence type="ECO:0000313" key="2">
    <source>
        <dbReference type="EMBL" id="MCB5445946.1"/>
    </source>
</evidence>
<dbReference type="Pfam" id="PF01979">
    <property type="entry name" value="Amidohydro_1"/>
    <property type="match status" value="1"/>
</dbReference>
<protein>
    <submittedName>
        <fullName evidence="2">Amidohydrolase</fullName>
    </submittedName>
    <submittedName>
        <fullName evidence="3">D-hydantoinase</fullName>
        <ecNumber evidence="3">3.5.2.-</ecNumber>
    </submittedName>
</protein>
<evidence type="ECO:0000313" key="3">
    <source>
        <dbReference type="EMBL" id="VYU41149.1"/>
    </source>
</evidence>
<keyword evidence="4" id="KW-1185">Reference proteome</keyword>
<organism evidence="3">
    <name type="scientific">Intestinibacter bartlettii</name>
    <dbReference type="NCBI Taxonomy" id="261299"/>
    <lineage>
        <taxon>Bacteria</taxon>
        <taxon>Bacillati</taxon>
        <taxon>Bacillota</taxon>
        <taxon>Clostridia</taxon>
        <taxon>Peptostreptococcales</taxon>
        <taxon>Peptostreptococcaceae</taxon>
        <taxon>Intestinibacter</taxon>
    </lineage>
</organism>
<reference evidence="3" key="1">
    <citation type="submission" date="2019-11" db="EMBL/GenBank/DDBJ databases">
        <authorList>
            <person name="Feng L."/>
        </authorList>
    </citation>
    <scope>NUCLEOTIDE SEQUENCE</scope>
    <source>
        <strain evidence="3">IbartlettiiLFYP30</strain>
    </source>
</reference>
<dbReference type="SUPFAM" id="SSF51556">
    <property type="entry name" value="Metallo-dependent hydrolases"/>
    <property type="match status" value="1"/>
</dbReference>
<sequence length="392" mass="43193">MLLIKNGTVNTITQGIQKIGILIKDKKIVAMGENVEEQLDSETEELEIIDAEGNFIYPGFIDAHTHLGLWEDGMGVEGADGNEETDPITPHLNVIDGINPMDRTFKEAYEGGITAVCTTPGSANVMGGQAAAIKTYGRRIDKMVIKNPVASKVAFGENPKSCYGSNEDTPQTRMAIAALLRENLRKGEEYLYDLKCAEEDEDIDKPEYDIKLESLIPVLKKEIPLKAHAHRADDMFTAIRIAQEFDLKLTIDHCTEGHMIVEELLEEDYPLIVGPSLSERSKIELRNLTFETAGILSNAGKDICLMTDHPVIPLQYLPICAGLAVKYGMKQEKALESITINPAKVLGIEDRVGSIEVGKDADIVIWDGNPLEIQSNVLCTIIDGKVVYKREA</sequence>
<dbReference type="RefSeq" id="WP_022070840.1">
    <property type="nucleotide sequence ID" value="NZ_BAABXU010000001.1"/>
</dbReference>
<dbReference type="GO" id="GO:0016810">
    <property type="term" value="F:hydrolase activity, acting on carbon-nitrogen (but not peptide) bonds"/>
    <property type="evidence" value="ECO:0007669"/>
    <property type="project" value="InterPro"/>
</dbReference>
<dbReference type="SUPFAM" id="SSF51338">
    <property type="entry name" value="Composite domain of metallo-dependent hydrolases"/>
    <property type="match status" value="1"/>
</dbReference>
<dbReference type="Proteomes" id="UP001299409">
    <property type="component" value="Unassembled WGS sequence"/>
</dbReference>
<dbReference type="AlphaFoldDB" id="A0A6N3EPM1"/>
<dbReference type="InterPro" id="IPR011059">
    <property type="entry name" value="Metal-dep_hydrolase_composite"/>
</dbReference>
<evidence type="ECO:0000313" key="4">
    <source>
        <dbReference type="Proteomes" id="UP001299409"/>
    </source>
</evidence>